<comment type="caution">
    <text evidence="1">The sequence shown here is derived from an EMBL/GenBank/DDBJ whole genome shotgun (WGS) entry which is preliminary data.</text>
</comment>
<protein>
    <submittedName>
        <fullName evidence="1">Uncharacterized protein</fullName>
    </submittedName>
</protein>
<accession>A0ABS3LWK4</accession>
<keyword evidence="2" id="KW-1185">Reference proteome</keyword>
<sequence length="133" mass="15149">MFRQYYTSPFQGGDNPLRVGTIAAGTIFHIHHCRKSTRPWILEAFLNGEYTAARRNPRTGHWENVFISGRSDLAVLRSLTNGLRRTLTVNHLQHMVEEGAAPEARYPTLPDVTRFYRRNRSILAEATNVARAA</sequence>
<name>A0ABS3LWK4_9PROT</name>
<reference evidence="1 2" key="1">
    <citation type="submission" date="2021-03" db="EMBL/GenBank/DDBJ databases">
        <title>The complete genome sequence of Acetobacter sacchari TBRC 11175.</title>
        <authorList>
            <person name="Charoenyingcharoen P."/>
            <person name="Yukphan P."/>
        </authorList>
    </citation>
    <scope>NUCLEOTIDE SEQUENCE [LARGE SCALE GENOMIC DNA]</scope>
    <source>
        <strain evidence="1 2">TBRC 11175</strain>
    </source>
</reference>
<dbReference type="Proteomes" id="UP000664771">
    <property type="component" value="Unassembled WGS sequence"/>
</dbReference>
<dbReference type="EMBL" id="JAFVMF010000010">
    <property type="protein sequence ID" value="MBO1360273.1"/>
    <property type="molecule type" value="Genomic_DNA"/>
</dbReference>
<evidence type="ECO:0000313" key="1">
    <source>
        <dbReference type="EMBL" id="MBO1360273.1"/>
    </source>
</evidence>
<gene>
    <name evidence="1" type="ORF">J2D73_10790</name>
</gene>
<evidence type="ECO:0000313" key="2">
    <source>
        <dbReference type="Proteomes" id="UP000664771"/>
    </source>
</evidence>
<proteinExistence type="predicted"/>
<dbReference type="RefSeq" id="WP_207881551.1">
    <property type="nucleotide sequence ID" value="NZ_JAFVMF010000010.1"/>
</dbReference>
<organism evidence="1 2">
    <name type="scientific">Acetobacter sacchari</name>
    <dbReference type="NCBI Taxonomy" id="2661687"/>
    <lineage>
        <taxon>Bacteria</taxon>
        <taxon>Pseudomonadati</taxon>
        <taxon>Pseudomonadota</taxon>
        <taxon>Alphaproteobacteria</taxon>
        <taxon>Acetobacterales</taxon>
        <taxon>Acetobacteraceae</taxon>
        <taxon>Acetobacter</taxon>
    </lineage>
</organism>